<dbReference type="GO" id="GO:0008080">
    <property type="term" value="F:N-acetyltransferase activity"/>
    <property type="evidence" value="ECO:0007669"/>
    <property type="project" value="TreeGrafter"/>
</dbReference>
<dbReference type="PANTHER" id="PTHR28037:SF1">
    <property type="entry name" value="ALCOHOL O-ACETYLTRANSFERASE 1-RELATED"/>
    <property type="match status" value="1"/>
</dbReference>
<evidence type="ECO:0008006" key="3">
    <source>
        <dbReference type="Google" id="ProtNLM"/>
    </source>
</evidence>
<dbReference type="Pfam" id="PF07247">
    <property type="entry name" value="AATase"/>
    <property type="match status" value="1"/>
</dbReference>
<evidence type="ECO:0000313" key="2">
    <source>
        <dbReference type="Proteomes" id="UP000757232"/>
    </source>
</evidence>
<protein>
    <recommendedName>
        <fullName evidence="3">Alcohol acetyltransferase</fullName>
    </recommendedName>
</protein>
<keyword evidence="2" id="KW-1185">Reference proteome</keyword>
<sequence length="524" mass="57025">MTADSDSGKVYRAAGLQETYHIARQNAGLDSCVVVAARFTRVNPTSEDEKLSKKEVYQAVVHALKTHAALSAHAIRQSERDNVKKKSAKAEKEVYVFERMEHVNLEKGVHFPNESDGSNPGEDIAGLIQREFTQPMASVTSVSEASSDGDKDKVGDEDKPLWRLTVTAQNLLIFAWHHCLGDGQSGLAFFRSILEGLNNNDPLSTLPAEFNPKVVKIPTDLKLTPRLEDLTDLSVSLLTLIVALAGLFIPPSWTSARRIWTGNQVPSIVPPSLTRARLLSVPSDHVSRILAAARRHQTTLTAVLYLLALDALSDAIAKEDSNGKWKKLSIGVPTALRALAKVPPTVMAEMVSTHRSTPHLAPPPSSSDVHRDGLLDWSRASSFSRALRASIPKSREAIGTMKYLNGKYEPFFKGKLGKKRELSLEISNLGAFKIAASPHSQTSSTSEPKKWMITETYFAQDDGTIGAALKMSVVGSPTGAVNVVVTWGKDAVDDAFAEAFVKQLTDAVDRLDRELQSESGEKSG</sequence>
<comment type="caution">
    <text evidence="1">The sequence shown here is derived from an EMBL/GenBank/DDBJ whole genome shotgun (WGS) entry which is preliminary data.</text>
</comment>
<dbReference type="EMBL" id="LNZH02000175">
    <property type="protein sequence ID" value="OCB88622.1"/>
    <property type="molecule type" value="Genomic_DNA"/>
</dbReference>
<gene>
    <name evidence="1" type="ORF">A7U60_g4220</name>
</gene>
<proteinExistence type="predicted"/>
<dbReference type="InterPro" id="IPR052058">
    <property type="entry name" value="Alcohol_O-acetyltransferase"/>
</dbReference>
<dbReference type="InterPro" id="IPR010828">
    <property type="entry name" value="Atf2/Sli1-like"/>
</dbReference>
<accession>A0A9Q5N5L3</accession>
<reference evidence="1" key="1">
    <citation type="submission" date="2016-06" db="EMBL/GenBank/DDBJ databases">
        <title>Draft Genome sequence of the fungus Inonotus baumii.</title>
        <authorList>
            <person name="Zhu H."/>
            <person name="Lin W."/>
        </authorList>
    </citation>
    <scope>NUCLEOTIDE SEQUENCE</scope>
    <source>
        <strain evidence="1">821</strain>
    </source>
</reference>
<dbReference type="PANTHER" id="PTHR28037">
    <property type="entry name" value="ALCOHOL O-ACETYLTRANSFERASE 1-RELATED"/>
    <property type="match status" value="1"/>
</dbReference>
<evidence type="ECO:0000313" key="1">
    <source>
        <dbReference type="EMBL" id="OCB88622.1"/>
    </source>
</evidence>
<dbReference type="Proteomes" id="UP000757232">
    <property type="component" value="Unassembled WGS sequence"/>
</dbReference>
<name>A0A9Q5N5L3_SANBA</name>
<organism evidence="1 2">
    <name type="scientific">Sanghuangporus baumii</name>
    <name type="common">Phellinus baumii</name>
    <dbReference type="NCBI Taxonomy" id="108892"/>
    <lineage>
        <taxon>Eukaryota</taxon>
        <taxon>Fungi</taxon>
        <taxon>Dikarya</taxon>
        <taxon>Basidiomycota</taxon>
        <taxon>Agaricomycotina</taxon>
        <taxon>Agaricomycetes</taxon>
        <taxon>Hymenochaetales</taxon>
        <taxon>Hymenochaetaceae</taxon>
        <taxon>Sanghuangporus</taxon>
    </lineage>
</organism>
<dbReference type="OrthoDB" id="2150604at2759"/>
<dbReference type="AlphaFoldDB" id="A0A9Q5N5L3"/>